<protein>
    <submittedName>
        <fullName evidence="3">Uncharacterized protein</fullName>
    </submittedName>
</protein>
<proteinExistence type="inferred from homology"/>
<dbReference type="PANTHER" id="PTHR23419:SF8">
    <property type="entry name" value="FI09726P"/>
    <property type="match status" value="1"/>
</dbReference>
<evidence type="ECO:0000256" key="2">
    <source>
        <dbReference type="SAM" id="SignalP"/>
    </source>
</evidence>
<evidence type="ECO:0000313" key="4">
    <source>
        <dbReference type="Proteomes" id="UP001516400"/>
    </source>
</evidence>
<dbReference type="PANTHER" id="PTHR23419">
    <property type="entry name" value="DIVALENT CATION TOLERANCE CUTA-RELATED"/>
    <property type="match status" value="1"/>
</dbReference>
<dbReference type="AlphaFoldDB" id="A0ABD2MWS2"/>
<evidence type="ECO:0000313" key="3">
    <source>
        <dbReference type="EMBL" id="KAL3270790.1"/>
    </source>
</evidence>
<comment type="caution">
    <text evidence="3">The sequence shown here is derived from an EMBL/GenBank/DDBJ whole genome shotgun (WGS) entry which is preliminary data.</text>
</comment>
<keyword evidence="4" id="KW-1185">Reference proteome</keyword>
<comment type="similarity">
    <text evidence="1">Belongs to the CutA family.</text>
</comment>
<dbReference type="Proteomes" id="UP001516400">
    <property type="component" value="Unassembled WGS sequence"/>
</dbReference>
<dbReference type="SUPFAM" id="SSF54913">
    <property type="entry name" value="GlnB-like"/>
    <property type="match status" value="1"/>
</dbReference>
<sequence>MIFKSSFLISTFFLSFSRRISVSVMGDLTSPFKNTTDSSDYRGIHSIAYVTTPSEEVAKTLAHGLVTEKLAACVNVVPKITSIYFWEGKVNEDNEAMMIIKTRTSKIKELTEYVKKNHPYTVCEVISTKIEDGNEAYLKWISENVP</sequence>
<feature type="chain" id="PRO_5044779694" evidence="2">
    <location>
        <begin position="23"/>
        <end position="146"/>
    </location>
</feature>
<dbReference type="InterPro" id="IPR011322">
    <property type="entry name" value="N-reg_PII-like_a/b"/>
</dbReference>
<gene>
    <name evidence="3" type="ORF">HHI36_021314</name>
</gene>
<accession>A0ABD2MWS2</accession>
<organism evidence="3 4">
    <name type="scientific">Cryptolaemus montrouzieri</name>
    <dbReference type="NCBI Taxonomy" id="559131"/>
    <lineage>
        <taxon>Eukaryota</taxon>
        <taxon>Metazoa</taxon>
        <taxon>Ecdysozoa</taxon>
        <taxon>Arthropoda</taxon>
        <taxon>Hexapoda</taxon>
        <taxon>Insecta</taxon>
        <taxon>Pterygota</taxon>
        <taxon>Neoptera</taxon>
        <taxon>Endopterygota</taxon>
        <taxon>Coleoptera</taxon>
        <taxon>Polyphaga</taxon>
        <taxon>Cucujiformia</taxon>
        <taxon>Coccinelloidea</taxon>
        <taxon>Coccinellidae</taxon>
        <taxon>Scymninae</taxon>
        <taxon>Scymnini</taxon>
        <taxon>Cryptolaemus</taxon>
    </lineage>
</organism>
<name>A0ABD2MWS2_9CUCU</name>
<feature type="signal peptide" evidence="2">
    <location>
        <begin position="1"/>
        <end position="22"/>
    </location>
</feature>
<dbReference type="Gene3D" id="3.30.70.120">
    <property type="match status" value="1"/>
</dbReference>
<dbReference type="InterPro" id="IPR004323">
    <property type="entry name" value="Ion_tolerance_CutA"/>
</dbReference>
<keyword evidence="2" id="KW-0732">Signal</keyword>
<dbReference type="Pfam" id="PF03091">
    <property type="entry name" value="CutA1"/>
    <property type="match status" value="1"/>
</dbReference>
<reference evidence="3 4" key="1">
    <citation type="journal article" date="2021" name="BMC Biol.">
        <title>Horizontally acquired antibacterial genes associated with adaptive radiation of ladybird beetles.</title>
        <authorList>
            <person name="Li H.S."/>
            <person name="Tang X.F."/>
            <person name="Huang Y.H."/>
            <person name="Xu Z.Y."/>
            <person name="Chen M.L."/>
            <person name="Du X.Y."/>
            <person name="Qiu B.Y."/>
            <person name="Chen P.T."/>
            <person name="Zhang W."/>
            <person name="Slipinski A."/>
            <person name="Escalona H.E."/>
            <person name="Waterhouse R.M."/>
            <person name="Zwick A."/>
            <person name="Pang H."/>
        </authorList>
    </citation>
    <scope>NUCLEOTIDE SEQUENCE [LARGE SCALE GENOMIC DNA]</scope>
    <source>
        <strain evidence="3">SYSU2018</strain>
    </source>
</reference>
<evidence type="ECO:0000256" key="1">
    <source>
        <dbReference type="ARBA" id="ARBA00010169"/>
    </source>
</evidence>
<dbReference type="EMBL" id="JABFTP020000042">
    <property type="protein sequence ID" value="KAL3270790.1"/>
    <property type="molecule type" value="Genomic_DNA"/>
</dbReference>
<dbReference type="InterPro" id="IPR015867">
    <property type="entry name" value="N-reg_PII/ATP_PRibTrfase_C"/>
</dbReference>